<dbReference type="Pfam" id="PF00069">
    <property type="entry name" value="Pkinase"/>
    <property type="match status" value="1"/>
</dbReference>
<evidence type="ECO:0000256" key="4">
    <source>
        <dbReference type="PROSITE-ProRule" id="PRU10141"/>
    </source>
</evidence>
<name>A0ABQ7HZD2_9MICR</name>
<dbReference type="PROSITE" id="PS00107">
    <property type="entry name" value="PROTEIN_KINASE_ATP"/>
    <property type="match status" value="1"/>
</dbReference>
<gene>
    <name evidence="7" type="primary">CTK1</name>
    <name evidence="7" type="ORF">TCON_1324</name>
</gene>
<dbReference type="SUPFAM" id="SSF56112">
    <property type="entry name" value="Protein kinase-like (PK-like)"/>
    <property type="match status" value="1"/>
</dbReference>
<comment type="caution">
    <text evidence="7">The sequence shown here is derived from an EMBL/GenBank/DDBJ whole genome shotgun (WGS) entry which is preliminary data.</text>
</comment>
<sequence length="354" mass="40520">MISSEEEGEIKIQVPTRKSRFEYKIIKQIGEGTFGTVYLAEKNNTYFALKKIKYSEQSNGFPLTTLREVKILKSLKHKNIIEVIEIVLKRKENAKIKRENCELFVVLPYMKYDLNVLIQNQKFNMADAKYIFKQIVSGLEYLHSACVLHRDLKSANILLDSALNVKIADFGLARPMLKSGNYTPGVVTLWYRPPELLLGANTYDHTIDLWGLGCILGELLKRKVLFSGKNEIEQLEGIISVCGSINEKTMPGVTKLPDYYKYRLPQGPKRIKTLLSNTDEDGVDLLDKLLQLVPKNRLGIEKVIQHPFIKKVEIKNESNEIIKKRRVIYNGPSDENDDSSIEEELVTFIESPQI</sequence>
<dbReference type="EMBL" id="SBIQ01000084">
    <property type="protein sequence ID" value="KAF7683462.1"/>
    <property type="molecule type" value="Genomic_DNA"/>
</dbReference>
<dbReference type="Gene3D" id="1.10.510.10">
    <property type="entry name" value="Transferase(Phosphotransferase) domain 1"/>
    <property type="match status" value="1"/>
</dbReference>
<keyword evidence="5" id="KW-0723">Serine/threonine-protein kinase</keyword>
<dbReference type="SMART" id="SM00220">
    <property type="entry name" value="S_TKc"/>
    <property type="match status" value="1"/>
</dbReference>
<evidence type="ECO:0000256" key="1">
    <source>
        <dbReference type="ARBA" id="ARBA00006485"/>
    </source>
</evidence>
<keyword evidence="8" id="KW-1185">Reference proteome</keyword>
<dbReference type="InterPro" id="IPR050108">
    <property type="entry name" value="CDK"/>
</dbReference>
<feature type="binding site" evidence="4">
    <location>
        <position position="50"/>
    </location>
    <ligand>
        <name>ATP</name>
        <dbReference type="ChEBI" id="CHEBI:30616"/>
    </ligand>
</feature>
<evidence type="ECO:0000259" key="6">
    <source>
        <dbReference type="PROSITE" id="PS50011"/>
    </source>
</evidence>
<comment type="similarity">
    <text evidence="1">Belongs to the protein kinase superfamily. CMGC Ser/Thr protein kinase family. CDC2/CDKX subfamily.</text>
</comment>
<dbReference type="InterPro" id="IPR017441">
    <property type="entry name" value="Protein_kinase_ATP_BS"/>
</dbReference>
<evidence type="ECO:0000256" key="2">
    <source>
        <dbReference type="ARBA" id="ARBA00022741"/>
    </source>
</evidence>
<dbReference type="InterPro" id="IPR011009">
    <property type="entry name" value="Kinase-like_dom_sf"/>
</dbReference>
<keyword evidence="2 4" id="KW-0547">Nucleotide-binding</keyword>
<evidence type="ECO:0000313" key="8">
    <source>
        <dbReference type="Proteomes" id="UP001516464"/>
    </source>
</evidence>
<keyword evidence="7" id="KW-0808">Transferase</keyword>
<evidence type="ECO:0000313" key="7">
    <source>
        <dbReference type="EMBL" id="KAF7683462.1"/>
    </source>
</evidence>
<dbReference type="PROSITE" id="PS50011">
    <property type="entry name" value="PROTEIN_KINASE_DOM"/>
    <property type="match status" value="1"/>
</dbReference>
<feature type="domain" description="Protein kinase" evidence="6">
    <location>
        <begin position="23"/>
        <end position="309"/>
    </location>
</feature>
<proteinExistence type="inferred from homology"/>
<dbReference type="PROSITE" id="PS00108">
    <property type="entry name" value="PROTEIN_KINASE_ST"/>
    <property type="match status" value="1"/>
</dbReference>
<dbReference type="Proteomes" id="UP001516464">
    <property type="component" value="Unassembled WGS sequence"/>
</dbReference>
<dbReference type="GO" id="GO:0016301">
    <property type="term" value="F:kinase activity"/>
    <property type="evidence" value="ECO:0007669"/>
    <property type="project" value="UniProtKB-KW"/>
</dbReference>
<reference evidence="7 8" key="1">
    <citation type="submission" date="2019-01" db="EMBL/GenBank/DDBJ databases">
        <title>Genomes sequencing and comparative genomics of infectious freshwater microsporidia, Cucumispora dikerogammari and Thelohania contejeani.</title>
        <authorList>
            <person name="Cormier A."/>
            <person name="Giraud I."/>
            <person name="Wattier R."/>
            <person name="Teixeira M."/>
            <person name="Grandjean F."/>
            <person name="Rigaud T."/>
            <person name="Cordaux R."/>
        </authorList>
    </citation>
    <scope>NUCLEOTIDE SEQUENCE [LARGE SCALE GENOMIC DNA]</scope>
    <source>
        <strain evidence="7">T1</strain>
        <tissue evidence="7">Spores</tissue>
    </source>
</reference>
<dbReference type="InterPro" id="IPR008271">
    <property type="entry name" value="Ser/Thr_kinase_AS"/>
</dbReference>
<keyword evidence="7" id="KW-0418">Kinase</keyword>
<dbReference type="PANTHER" id="PTHR24056">
    <property type="entry name" value="CELL DIVISION PROTEIN KINASE"/>
    <property type="match status" value="1"/>
</dbReference>
<protein>
    <submittedName>
        <fullName evidence="7">CTD kinase subunit alpha like protein</fullName>
    </submittedName>
</protein>
<evidence type="ECO:0000256" key="3">
    <source>
        <dbReference type="ARBA" id="ARBA00022840"/>
    </source>
</evidence>
<keyword evidence="3 4" id="KW-0067">ATP-binding</keyword>
<dbReference type="InterPro" id="IPR000719">
    <property type="entry name" value="Prot_kinase_dom"/>
</dbReference>
<organism evidence="7 8">
    <name type="scientific">Astathelohania contejeani</name>
    <dbReference type="NCBI Taxonomy" id="164912"/>
    <lineage>
        <taxon>Eukaryota</taxon>
        <taxon>Fungi</taxon>
        <taxon>Fungi incertae sedis</taxon>
        <taxon>Microsporidia</taxon>
        <taxon>Astathelohaniidae</taxon>
        <taxon>Astathelohania</taxon>
    </lineage>
</organism>
<dbReference type="Gene3D" id="3.30.200.20">
    <property type="entry name" value="Phosphorylase Kinase, domain 1"/>
    <property type="match status" value="1"/>
</dbReference>
<evidence type="ECO:0000256" key="5">
    <source>
        <dbReference type="RuleBase" id="RU000304"/>
    </source>
</evidence>
<accession>A0ABQ7HZD2</accession>